<comment type="catalytic activity">
    <reaction evidence="11 12">
        <text>tRNA(Ile) + L-isoleucine + ATP = L-isoleucyl-tRNA(Ile) + AMP + diphosphate</text>
        <dbReference type="Rhea" id="RHEA:11060"/>
        <dbReference type="Rhea" id="RHEA-COMP:9666"/>
        <dbReference type="Rhea" id="RHEA-COMP:9695"/>
        <dbReference type="ChEBI" id="CHEBI:30616"/>
        <dbReference type="ChEBI" id="CHEBI:33019"/>
        <dbReference type="ChEBI" id="CHEBI:58045"/>
        <dbReference type="ChEBI" id="CHEBI:78442"/>
        <dbReference type="ChEBI" id="CHEBI:78528"/>
        <dbReference type="ChEBI" id="CHEBI:456215"/>
        <dbReference type="EC" id="6.1.1.5"/>
    </reaction>
</comment>
<evidence type="ECO:0000256" key="7">
    <source>
        <dbReference type="ARBA" id="ARBA00022840"/>
    </source>
</evidence>
<evidence type="ECO:0000313" key="17">
    <source>
        <dbReference type="Proteomes" id="UP000294380"/>
    </source>
</evidence>
<keyword evidence="5 12" id="KW-0547">Nucleotide-binding</keyword>
<organism evidence="16 17">
    <name type="scientific">Buchnera aphidicola</name>
    <name type="common">Cinara kochiana kochiana</name>
    <dbReference type="NCBI Taxonomy" id="2518976"/>
    <lineage>
        <taxon>Bacteria</taxon>
        <taxon>Pseudomonadati</taxon>
        <taxon>Pseudomonadota</taxon>
        <taxon>Gammaproteobacteria</taxon>
        <taxon>Enterobacterales</taxon>
        <taxon>Erwiniaceae</taxon>
        <taxon>Buchnera</taxon>
    </lineage>
</organism>
<dbReference type="InterPro" id="IPR014729">
    <property type="entry name" value="Rossmann-like_a/b/a_fold"/>
</dbReference>
<dbReference type="AlphaFoldDB" id="A0A451D5B4"/>
<dbReference type="EC" id="6.1.1.5" evidence="12"/>
<dbReference type="Gene3D" id="1.10.730.20">
    <property type="match status" value="1"/>
</dbReference>
<evidence type="ECO:0000259" key="13">
    <source>
        <dbReference type="Pfam" id="PF00133"/>
    </source>
</evidence>
<keyword evidence="6 12" id="KW-0862">Zinc</keyword>
<dbReference type="GO" id="GO:0005829">
    <property type="term" value="C:cytosol"/>
    <property type="evidence" value="ECO:0007669"/>
    <property type="project" value="TreeGrafter"/>
</dbReference>
<comment type="function">
    <text evidence="10 12">Catalyzes the attachment of isoleucine to tRNA(Ile). As IleRS can inadvertently accommodate and process structurally similar amino acids such as valine, to avoid such errors it has two additional distinct tRNA(Ile)-dependent editing activities. One activity is designated as 'pretransfer' editing and involves the hydrolysis of activated Val-AMP. The other activity is designated 'posttransfer' editing and involves deacylation of mischarged Val-tRNA(Ile).</text>
</comment>
<dbReference type="InterPro" id="IPR023585">
    <property type="entry name" value="Ile-tRNA-ligase_type1"/>
</dbReference>
<accession>A0A451D5B4</accession>
<dbReference type="PANTHER" id="PTHR42765">
    <property type="entry name" value="SOLEUCYL-TRNA SYNTHETASE"/>
    <property type="match status" value="1"/>
</dbReference>
<feature type="short sequence motif" description="'KMSKS' region" evidence="12">
    <location>
        <begin position="608"/>
        <end position="612"/>
    </location>
</feature>
<dbReference type="Pfam" id="PF08264">
    <property type="entry name" value="Anticodon_1"/>
    <property type="match status" value="1"/>
</dbReference>
<comment type="cofactor">
    <cofactor evidence="12">
        <name>Zn(2+)</name>
        <dbReference type="ChEBI" id="CHEBI:29105"/>
    </cofactor>
    <text evidence="12">Binds 1 zinc ion per subunit.</text>
</comment>
<dbReference type="GO" id="GO:0002161">
    <property type="term" value="F:aminoacyl-tRNA deacylase activity"/>
    <property type="evidence" value="ECO:0007669"/>
    <property type="project" value="InterPro"/>
</dbReference>
<evidence type="ECO:0000256" key="9">
    <source>
        <dbReference type="ARBA" id="ARBA00023146"/>
    </source>
</evidence>
<feature type="domain" description="Methionyl/Valyl/Leucyl/Isoleucyl-tRNA synthetase anticodon-binding" evidence="15">
    <location>
        <begin position="691"/>
        <end position="844"/>
    </location>
</feature>
<feature type="domain" description="Aminoacyl-tRNA synthetase class Ia" evidence="13">
    <location>
        <begin position="28"/>
        <end position="647"/>
    </location>
</feature>
<evidence type="ECO:0000256" key="2">
    <source>
        <dbReference type="ARBA" id="ARBA00022490"/>
    </source>
</evidence>
<dbReference type="InterPro" id="IPR009080">
    <property type="entry name" value="tRNAsynth_Ia_anticodon-bd"/>
</dbReference>
<feature type="binding site" evidence="12">
    <location>
        <position position="910"/>
    </location>
    <ligand>
        <name>Zn(2+)</name>
        <dbReference type="ChEBI" id="CHEBI:29105"/>
    </ligand>
</feature>
<sequence length="944" mass="112188">MKTIKTSLNLPKTKFPMQANLVIKEIEILKKWKKNKLYDNLHVYNKKKKIFSLHDGPPYANGDIHIGHAVNKILKDIILKFKRMSGFFAPYIPCWDCHGLPIEQKVEQILKKKNNINKKQFRKICYKYVLTQVHQQKKDFIRLGILADWDNSNLTLDYVNQSNTINVLAKIVEKKYIYRDLRPIHWCFHCQSSLAEAEIEYQKKKSLSLYVSFILKNNSLSKIKFNNPTKDKINPVTNISIVIFTTTPWTLPTCQAIAVNPQLKYQLIKIEKKYYIFEKKLTKKIIKKINIKKWKIINCINGKNLENLQCIHPFLNIYVPIILSTHVSNELGTGAVHMSPDHGYEDFIACKKYQIKPTQIVNSYGFYNLPKFYPLNNIHIFNKEDIILKLLKNNDKIFFLETIQHSYPHCWRHTKPVILRTTLQWFIKLSDPLLQDSMLQEIKKVLWIPGWGKNKMKIMLKNRPDWCISRQRTWGIPIPFFIHKHTGQLHPDTVDIMKKISKKIKKYGYTIWWKSNTHTWIKKNADMYEKINDVLDVWFESGSNHQLKIYKNYTNNTLNYIANLYLEGSDQHRGWFMSSLITSVITKNHAPYKSVLTHGFVVNELGQKMSKSLENNTKPKDIIKKWGADILRLWVAYTNYTNDISISDKILHQISDHYRRIRNTIRFLFSNIFDFKKNIHVVKYKKMLLLDRWILDITYTCQKKIIKNYSIYNFHEVVQKIIHFCSIKLGSCYLELIKDRLYTKNSNSIERRSGQTAIFYILNSLIRWIAPILSFTAEEAWNYFKIKKEKSIFTEKWFKKTKPLPNNIPYNIFFWKKIFIVRHEVNKYIEQAKKNKYIHNSLEIMLTLYVDIKLFNLLLSFNNELKYIFLVSETQLHRYSSAPKIAYSSNNIKNLKIIIKKSNKIKCPRCWNYSKKNNFTNKNTNICYKCLENINQTGKKHIFL</sequence>
<keyword evidence="7 12" id="KW-0067">ATP-binding</keyword>
<dbReference type="InterPro" id="IPR033708">
    <property type="entry name" value="Anticodon_Ile_BEm"/>
</dbReference>
<dbReference type="OrthoDB" id="9810365at2"/>
<dbReference type="InterPro" id="IPR002300">
    <property type="entry name" value="aa-tRNA-synth_Ia"/>
</dbReference>
<evidence type="ECO:0000313" key="16">
    <source>
        <dbReference type="EMBL" id="VFP81018.1"/>
    </source>
</evidence>
<protein>
    <recommendedName>
        <fullName evidence="12">Isoleucine--tRNA ligase</fullName>
        <ecNumber evidence="12">6.1.1.5</ecNumber>
    </recommendedName>
    <alternativeName>
        <fullName evidence="12">Isoleucyl-tRNA synthetase</fullName>
        <shortName evidence="12">IleRS</shortName>
    </alternativeName>
</protein>
<dbReference type="InterPro" id="IPR002301">
    <property type="entry name" value="Ile-tRNA-ligase"/>
</dbReference>
<dbReference type="PROSITE" id="PS00178">
    <property type="entry name" value="AA_TRNA_LIGASE_I"/>
    <property type="match status" value="1"/>
</dbReference>
<evidence type="ECO:0000259" key="15">
    <source>
        <dbReference type="Pfam" id="PF08264"/>
    </source>
</evidence>
<keyword evidence="9 12" id="KW-0030">Aminoacyl-tRNA synthetase</keyword>
<dbReference type="InterPro" id="IPR050081">
    <property type="entry name" value="Ile-tRNA_ligase"/>
</dbReference>
<dbReference type="NCBIfam" id="TIGR00392">
    <property type="entry name" value="ileS"/>
    <property type="match status" value="1"/>
</dbReference>
<feature type="domain" description="Zinc finger FPG/IleRS-type" evidence="14">
    <location>
        <begin position="906"/>
        <end position="932"/>
    </location>
</feature>
<evidence type="ECO:0000256" key="5">
    <source>
        <dbReference type="ARBA" id="ARBA00022741"/>
    </source>
</evidence>
<dbReference type="GO" id="GO:0000049">
    <property type="term" value="F:tRNA binding"/>
    <property type="evidence" value="ECO:0007669"/>
    <property type="project" value="InterPro"/>
</dbReference>
<dbReference type="SUPFAM" id="SSF47323">
    <property type="entry name" value="Anticodon-binding domain of a subclass of class I aminoacyl-tRNA synthetases"/>
    <property type="match status" value="1"/>
</dbReference>
<comment type="domain">
    <text evidence="12">IleRS has two distinct active sites: one for aminoacylation and one for editing. The misactivated valine is translocated from the active site to the editing site, which sterically excludes the correctly activated isoleucine. The single editing site contains two valyl binding pockets, one specific for each substrate (Val-AMP or Val-tRNA(Ile)).</text>
</comment>
<evidence type="ECO:0000259" key="14">
    <source>
        <dbReference type="Pfam" id="PF06827"/>
    </source>
</evidence>
<dbReference type="Pfam" id="PF06827">
    <property type="entry name" value="zf-FPG_IleRS"/>
    <property type="match status" value="1"/>
</dbReference>
<evidence type="ECO:0000256" key="1">
    <source>
        <dbReference type="ARBA" id="ARBA00006887"/>
    </source>
</evidence>
<evidence type="ECO:0000256" key="6">
    <source>
        <dbReference type="ARBA" id="ARBA00022833"/>
    </source>
</evidence>
<dbReference type="RefSeq" id="WP_154028379.1">
    <property type="nucleotide sequence ID" value="NZ_LR217707.1"/>
</dbReference>
<evidence type="ECO:0000256" key="11">
    <source>
        <dbReference type="ARBA" id="ARBA00048359"/>
    </source>
</evidence>
<dbReference type="GO" id="GO:0008270">
    <property type="term" value="F:zinc ion binding"/>
    <property type="evidence" value="ECO:0007669"/>
    <property type="project" value="UniProtKB-UniRule"/>
</dbReference>
<feature type="short sequence motif" description="'HIGH' region" evidence="12">
    <location>
        <begin position="58"/>
        <end position="68"/>
    </location>
</feature>
<evidence type="ECO:0000256" key="4">
    <source>
        <dbReference type="ARBA" id="ARBA00022723"/>
    </source>
</evidence>
<comment type="similarity">
    <text evidence="1 12">Belongs to the class-I aminoacyl-tRNA synthetase family. IleS type 1 subfamily.</text>
</comment>
<dbReference type="InterPro" id="IPR013155">
    <property type="entry name" value="M/V/L/I-tRNA-synth_anticd-bd"/>
</dbReference>
<dbReference type="EMBL" id="LR217707">
    <property type="protein sequence ID" value="VFP81018.1"/>
    <property type="molecule type" value="Genomic_DNA"/>
</dbReference>
<dbReference type="SUPFAM" id="SSF50677">
    <property type="entry name" value="ValRS/IleRS/LeuRS editing domain"/>
    <property type="match status" value="1"/>
</dbReference>
<keyword evidence="2 12" id="KW-0963">Cytoplasm</keyword>
<dbReference type="SUPFAM" id="SSF52374">
    <property type="entry name" value="Nucleotidylyl transferase"/>
    <property type="match status" value="1"/>
</dbReference>
<evidence type="ECO:0000256" key="3">
    <source>
        <dbReference type="ARBA" id="ARBA00022598"/>
    </source>
</evidence>
<dbReference type="CDD" id="cd07960">
    <property type="entry name" value="Anticodon_Ia_Ile_BEm"/>
    <property type="match status" value="1"/>
</dbReference>
<dbReference type="Gene3D" id="3.90.740.10">
    <property type="entry name" value="Valyl/Leucyl/Isoleucyl-tRNA synthetase, editing domain"/>
    <property type="match status" value="1"/>
</dbReference>
<keyword evidence="4 12" id="KW-0479">Metal-binding</keyword>
<dbReference type="InterPro" id="IPR001412">
    <property type="entry name" value="aa-tRNA-synth_I_CS"/>
</dbReference>
<dbReference type="PRINTS" id="PR00984">
    <property type="entry name" value="TRNASYNTHILE"/>
</dbReference>
<dbReference type="Gene3D" id="3.40.50.620">
    <property type="entry name" value="HUPs"/>
    <property type="match status" value="2"/>
</dbReference>
<dbReference type="GO" id="GO:0005524">
    <property type="term" value="F:ATP binding"/>
    <property type="evidence" value="ECO:0007669"/>
    <property type="project" value="UniProtKB-UniRule"/>
</dbReference>
<dbReference type="GO" id="GO:0006428">
    <property type="term" value="P:isoleucyl-tRNA aminoacylation"/>
    <property type="evidence" value="ECO:0007669"/>
    <property type="project" value="UniProtKB-UniRule"/>
</dbReference>
<feature type="binding site" evidence="12">
    <location>
        <position position="567"/>
    </location>
    <ligand>
        <name>L-isoleucyl-5'-AMP</name>
        <dbReference type="ChEBI" id="CHEBI:178002"/>
    </ligand>
</feature>
<comment type="subunit">
    <text evidence="12">Monomer.</text>
</comment>
<gene>
    <name evidence="12 16" type="primary">ileS</name>
    <name evidence="16" type="ORF">BUCIKOCA2762_099</name>
</gene>
<dbReference type="GO" id="GO:0004822">
    <property type="term" value="F:isoleucine-tRNA ligase activity"/>
    <property type="evidence" value="ECO:0007669"/>
    <property type="project" value="UniProtKB-UniRule"/>
</dbReference>
<evidence type="ECO:0000256" key="10">
    <source>
        <dbReference type="ARBA" id="ARBA00025217"/>
    </source>
</evidence>
<proteinExistence type="inferred from homology"/>
<dbReference type="PANTHER" id="PTHR42765:SF1">
    <property type="entry name" value="ISOLEUCINE--TRNA LIGASE, MITOCHONDRIAL"/>
    <property type="match status" value="1"/>
</dbReference>
<keyword evidence="8 12" id="KW-0648">Protein biosynthesis</keyword>
<name>A0A451D5B4_9GAMM</name>
<evidence type="ECO:0000256" key="8">
    <source>
        <dbReference type="ARBA" id="ARBA00022917"/>
    </source>
</evidence>
<comment type="subcellular location">
    <subcellularLocation>
        <location evidence="12">Cytoplasm</location>
    </subcellularLocation>
</comment>
<dbReference type="HAMAP" id="MF_02002">
    <property type="entry name" value="Ile_tRNA_synth_type1"/>
    <property type="match status" value="1"/>
</dbReference>
<dbReference type="FunFam" id="3.40.50.620:FF:000092">
    <property type="entry name" value="Isoleucine--tRNA ligase"/>
    <property type="match status" value="1"/>
</dbReference>
<dbReference type="Pfam" id="PF00133">
    <property type="entry name" value="tRNA-synt_1"/>
    <property type="match status" value="1"/>
</dbReference>
<dbReference type="InterPro" id="IPR009008">
    <property type="entry name" value="Val/Leu/Ile-tRNA-synth_edit"/>
</dbReference>
<keyword evidence="3 12" id="KW-0436">Ligase</keyword>
<feature type="binding site" evidence="12">
    <location>
        <position position="927"/>
    </location>
    <ligand>
        <name>Zn(2+)</name>
        <dbReference type="ChEBI" id="CHEBI:29105"/>
    </ligand>
</feature>
<feature type="binding site" evidence="12">
    <location>
        <position position="611"/>
    </location>
    <ligand>
        <name>ATP</name>
        <dbReference type="ChEBI" id="CHEBI:30616"/>
    </ligand>
</feature>
<feature type="binding site" evidence="12">
    <location>
        <position position="907"/>
    </location>
    <ligand>
        <name>Zn(2+)</name>
        <dbReference type="ChEBI" id="CHEBI:29105"/>
    </ligand>
</feature>
<feature type="binding site" evidence="12">
    <location>
        <position position="930"/>
    </location>
    <ligand>
        <name>Zn(2+)</name>
        <dbReference type="ChEBI" id="CHEBI:29105"/>
    </ligand>
</feature>
<reference evidence="16 17" key="1">
    <citation type="submission" date="2019-02" db="EMBL/GenBank/DDBJ databases">
        <authorList>
            <person name="Manzano-Marin A."/>
            <person name="Manzano-Marin A."/>
        </authorList>
    </citation>
    <scope>NUCLEOTIDE SEQUENCE [LARGE SCALE GENOMIC DNA]</scope>
    <source>
        <strain evidence="16 17">BuCikochiana</strain>
    </source>
</reference>
<evidence type="ECO:0000256" key="12">
    <source>
        <dbReference type="HAMAP-Rule" id="MF_02002"/>
    </source>
</evidence>
<dbReference type="InterPro" id="IPR010663">
    <property type="entry name" value="Znf_FPG/IleRS"/>
</dbReference>
<dbReference type="Proteomes" id="UP000294380">
    <property type="component" value="Chromosome"/>
</dbReference>